<feature type="compositionally biased region" description="Basic and acidic residues" evidence="1">
    <location>
        <begin position="179"/>
        <end position="195"/>
    </location>
</feature>
<keyword evidence="2" id="KW-1185">Reference proteome</keyword>
<proteinExistence type="predicted"/>
<reference evidence="3" key="1">
    <citation type="submission" date="2025-08" db="UniProtKB">
        <authorList>
            <consortium name="RefSeq"/>
        </authorList>
    </citation>
    <scope>IDENTIFICATION</scope>
    <source>
        <tissue evidence="3">Whole body</tissue>
    </source>
</reference>
<protein>
    <submittedName>
        <fullName evidence="3">Uncharacterized protein LOC112684007</fullName>
    </submittedName>
</protein>
<name>A0A8B8FK82_9HEMI</name>
<dbReference type="Proteomes" id="UP000694846">
    <property type="component" value="Unplaced"/>
</dbReference>
<dbReference type="Gene3D" id="3.10.450.50">
    <property type="match status" value="1"/>
</dbReference>
<accession>A0A8B8FK82</accession>
<sequence>MALRQMFNEQSVYIFTQHGHPDHEMYGMYLIGSFIKRMEYSKCTVTVRSVATINRPHPTEFTVVSVCELKRPGYDTTFKFTQTFIIKRVPWTATEFRIVETHSKFKDDIEEDYLPKAVSVNMTCRKISLKKAEGFDHIRLPDDDTRVNEQQQPSLKRIENVINTKTWFEKKIGEKPQIKSKYGREKLQKTGEKSTDCSNTSNTKNVRKSIKGKMENTMRVYDASRTFDSRVKSICGNAIVPKNTMVAENPLAEKDSVKNKLKVVLKMTEKRNADIKTKSAVKQISFKVKPTKLKMPVNVKTYVSKNRFASLAIDDENNDSDMVILDEQDNLSQNVSEEINGRSKISKCTAKIKKSRKRPAVILDPNELRIATKFSTDRPSKKSECSKP</sequence>
<dbReference type="RefSeq" id="XP_025411078.1">
    <property type="nucleotide sequence ID" value="XM_025555293.1"/>
</dbReference>
<feature type="region of interest" description="Disordered" evidence="1">
    <location>
        <begin position="179"/>
        <end position="207"/>
    </location>
</feature>
<dbReference type="AlphaFoldDB" id="A0A8B8FK82"/>
<organism evidence="2 3">
    <name type="scientific">Sipha flava</name>
    <name type="common">yellow sugarcane aphid</name>
    <dbReference type="NCBI Taxonomy" id="143950"/>
    <lineage>
        <taxon>Eukaryota</taxon>
        <taxon>Metazoa</taxon>
        <taxon>Ecdysozoa</taxon>
        <taxon>Arthropoda</taxon>
        <taxon>Hexapoda</taxon>
        <taxon>Insecta</taxon>
        <taxon>Pterygota</taxon>
        <taxon>Neoptera</taxon>
        <taxon>Paraneoptera</taxon>
        <taxon>Hemiptera</taxon>
        <taxon>Sternorrhyncha</taxon>
        <taxon>Aphidomorpha</taxon>
        <taxon>Aphidoidea</taxon>
        <taxon>Aphididae</taxon>
        <taxon>Sipha</taxon>
    </lineage>
</organism>
<evidence type="ECO:0000313" key="3">
    <source>
        <dbReference type="RefSeq" id="XP_025411078.1"/>
    </source>
</evidence>
<dbReference type="GeneID" id="112684007"/>
<dbReference type="CDD" id="cd00531">
    <property type="entry name" value="NTF2_like"/>
    <property type="match status" value="1"/>
</dbReference>
<evidence type="ECO:0000313" key="2">
    <source>
        <dbReference type="Proteomes" id="UP000694846"/>
    </source>
</evidence>
<evidence type="ECO:0000256" key="1">
    <source>
        <dbReference type="SAM" id="MobiDB-lite"/>
    </source>
</evidence>
<gene>
    <name evidence="3" type="primary">LOC112684007</name>
</gene>